<feature type="compositionally biased region" description="Basic and acidic residues" evidence="1">
    <location>
        <begin position="268"/>
        <end position="283"/>
    </location>
</feature>
<feature type="region of interest" description="Disordered" evidence="1">
    <location>
        <begin position="1"/>
        <end position="97"/>
    </location>
</feature>
<sequence length="380" mass="42303">MFKRVEKRIKKQEEDRALDIDHETREALGLNETDSDESDDSEESDVFDQQDEDESEEWGGLGYEASDVGEGGEHVEDDSVDEHDTSEEEDLGDVGEKRQVSFQAFTVDQALKEPIYAHPSQSKASLCALCPGKTLIGPLAISQHRESNAHARRSKRMSELAALPGNKDRDFSDLLREMDGTRVETQGESKRAEKKRKAAEKWKVKREKRKEREKAKKEKQKQDAEGKEAANGKRPTRPDHAALSDTKEKKDGKHKAKSAETTPTTKAQGREEKQTKKSGREIPRPSASNVNDQANKRKRKPETEKEKGKGQGPAEKTQAPPSKKRKTGADNTASPSEKIDITRQIKNIAKSATKRAHQALDKANKGGSLKTKGGMKKKSG</sequence>
<protein>
    <submittedName>
        <fullName evidence="2">Uncharacterized protein</fullName>
    </submittedName>
</protein>
<feature type="region of interest" description="Disordered" evidence="1">
    <location>
        <begin position="141"/>
        <end position="380"/>
    </location>
</feature>
<dbReference type="InParanoid" id="A0A0C2WRX8"/>
<dbReference type="EMBL" id="KN818249">
    <property type="protein sequence ID" value="KIL64432.1"/>
    <property type="molecule type" value="Genomic_DNA"/>
</dbReference>
<evidence type="ECO:0000256" key="1">
    <source>
        <dbReference type="SAM" id="MobiDB-lite"/>
    </source>
</evidence>
<feature type="compositionally biased region" description="Basic and acidic residues" evidence="1">
    <location>
        <begin position="11"/>
        <end position="26"/>
    </location>
</feature>
<dbReference type="AlphaFoldDB" id="A0A0C2WRX8"/>
<feature type="compositionally biased region" description="Basic and acidic residues" evidence="1">
    <location>
        <begin position="210"/>
        <end position="251"/>
    </location>
</feature>
<reference evidence="2 3" key="1">
    <citation type="submission" date="2014-04" db="EMBL/GenBank/DDBJ databases">
        <title>Evolutionary Origins and Diversification of the Mycorrhizal Mutualists.</title>
        <authorList>
            <consortium name="DOE Joint Genome Institute"/>
            <consortium name="Mycorrhizal Genomics Consortium"/>
            <person name="Kohler A."/>
            <person name="Kuo A."/>
            <person name="Nagy L.G."/>
            <person name="Floudas D."/>
            <person name="Copeland A."/>
            <person name="Barry K.W."/>
            <person name="Cichocki N."/>
            <person name="Veneault-Fourrey C."/>
            <person name="LaButti K."/>
            <person name="Lindquist E.A."/>
            <person name="Lipzen A."/>
            <person name="Lundell T."/>
            <person name="Morin E."/>
            <person name="Murat C."/>
            <person name="Riley R."/>
            <person name="Ohm R."/>
            <person name="Sun H."/>
            <person name="Tunlid A."/>
            <person name="Henrissat B."/>
            <person name="Grigoriev I.V."/>
            <person name="Hibbett D.S."/>
            <person name="Martin F."/>
        </authorList>
    </citation>
    <scope>NUCLEOTIDE SEQUENCE [LARGE SCALE GENOMIC DNA]</scope>
    <source>
        <strain evidence="2 3">Koide BX008</strain>
    </source>
</reference>
<organism evidence="2 3">
    <name type="scientific">Amanita muscaria (strain Koide BX008)</name>
    <dbReference type="NCBI Taxonomy" id="946122"/>
    <lineage>
        <taxon>Eukaryota</taxon>
        <taxon>Fungi</taxon>
        <taxon>Dikarya</taxon>
        <taxon>Basidiomycota</taxon>
        <taxon>Agaricomycotina</taxon>
        <taxon>Agaricomycetes</taxon>
        <taxon>Agaricomycetidae</taxon>
        <taxon>Agaricales</taxon>
        <taxon>Pluteineae</taxon>
        <taxon>Amanitaceae</taxon>
        <taxon>Amanita</taxon>
    </lineage>
</organism>
<dbReference type="STRING" id="946122.A0A0C2WRX8"/>
<evidence type="ECO:0000313" key="2">
    <source>
        <dbReference type="EMBL" id="KIL64432.1"/>
    </source>
</evidence>
<keyword evidence="3" id="KW-1185">Reference proteome</keyword>
<proteinExistence type="predicted"/>
<evidence type="ECO:0000313" key="3">
    <source>
        <dbReference type="Proteomes" id="UP000054549"/>
    </source>
</evidence>
<dbReference type="Proteomes" id="UP000054549">
    <property type="component" value="Unassembled WGS sequence"/>
</dbReference>
<feature type="compositionally biased region" description="Acidic residues" evidence="1">
    <location>
        <begin position="75"/>
        <end position="93"/>
    </location>
</feature>
<gene>
    <name evidence="2" type="ORF">M378DRAFT_106084</name>
</gene>
<feature type="compositionally biased region" description="Basic and acidic residues" evidence="1">
    <location>
        <begin position="166"/>
        <end position="191"/>
    </location>
</feature>
<feature type="compositionally biased region" description="Basic residues" evidence="1">
    <location>
        <begin position="192"/>
        <end position="209"/>
    </location>
</feature>
<dbReference type="OrthoDB" id="3068834at2759"/>
<feature type="compositionally biased region" description="Acidic residues" evidence="1">
    <location>
        <begin position="33"/>
        <end position="57"/>
    </location>
</feature>
<accession>A0A0C2WRX8</accession>
<feature type="compositionally biased region" description="Basic residues" evidence="1">
    <location>
        <begin position="1"/>
        <end position="10"/>
    </location>
</feature>
<name>A0A0C2WRX8_AMAMK</name>
<dbReference type="HOGENOM" id="CLU_727554_0_0_1"/>